<dbReference type="InterPro" id="IPR020846">
    <property type="entry name" value="MFS_dom"/>
</dbReference>
<feature type="transmembrane region" description="Helical" evidence="3">
    <location>
        <begin position="378"/>
        <end position="398"/>
    </location>
</feature>
<evidence type="ECO:0000313" key="5">
    <source>
        <dbReference type="EMBL" id="KAF5329641.1"/>
    </source>
</evidence>
<keyword evidence="3" id="KW-1133">Transmembrane helix</keyword>
<dbReference type="PROSITE" id="PS50850">
    <property type="entry name" value="MFS"/>
    <property type="match status" value="1"/>
</dbReference>
<feature type="transmembrane region" description="Helical" evidence="3">
    <location>
        <begin position="174"/>
        <end position="195"/>
    </location>
</feature>
<protein>
    <recommendedName>
        <fullName evidence="4">Major facilitator superfamily (MFS) profile domain-containing protein</fullName>
    </recommendedName>
</protein>
<dbReference type="SUPFAM" id="SSF103473">
    <property type="entry name" value="MFS general substrate transporter"/>
    <property type="match status" value="1"/>
</dbReference>
<keyword evidence="3" id="KW-0472">Membrane</keyword>
<feature type="transmembrane region" description="Helical" evidence="3">
    <location>
        <begin position="207"/>
        <end position="226"/>
    </location>
</feature>
<sequence>MATSDLHTNVSAIIDAESLSVIEESSTPSISNEKAIAGHASADSRWMTVAGSWLILFSTFGYLYAFGVYQDFYTRFFLSNHTTSQIAWIGSLQLTMPFLLGIVAGKLYDVGYYHVMEISGSFIFTFSIFMLSLSQPHQYYQVFLSQGVGMGLGVGFTFVPTLSNIAHHFYDKKAFATGIALSGSSTGALIFPIMLNHLIPAIGFEKAVRASGYIVLGCLIVGNCLIRRSTRRNNSAETRSVDIKSFFVDLPYVIAIPGALIALLGLYFPLIYIQLYAIEHGVDPNLAFYSIAIINGVSGVGRIGANFMADTYGPFNVFLPVTIFTSAGVFLLLAVKGAASLVIVSAFYGLFSGAWLSVALAALASLSRSPAEVGARTGLVLALASFGSLGAAPIQGALLGPTFFWWKATVFSGTVMAASAFFFLAIRQILVRERGTQRV</sequence>
<feature type="transmembrane region" description="Helical" evidence="3">
    <location>
        <begin position="246"/>
        <end position="274"/>
    </location>
</feature>
<evidence type="ECO:0000256" key="2">
    <source>
        <dbReference type="ARBA" id="ARBA00006727"/>
    </source>
</evidence>
<feature type="transmembrane region" description="Helical" evidence="3">
    <location>
        <begin position="404"/>
        <end position="426"/>
    </location>
</feature>
<feature type="transmembrane region" description="Helical" evidence="3">
    <location>
        <begin position="86"/>
        <end position="105"/>
    </location>
</feature>
<comment type="subcellular location">
    <subcellularLocation>
        <location evidence="1">Membrane</location>
        <topology evidence="1">Multi-pass membrane protein</topology>
    </subcellularLocation>
</comment>
<dbReference type="EMBL" id="JAACJJ010000002">
    <property type="protein sequence ID" value="KAF5329641.1"/>
    <property type="molecule type" value="Genomic_DNA"/>
</dbReference>
<dbReference type="Pfam" id="PF07690">
    <property type="entry name" value="MFS_1"/>
    <property type="match status" value="1"/>
</dbReference>
<gene>
    <name evidence="5" type="ORF">D9619_009269</name>
</gene>
<reference evidence="5 6" key="1">
    <citation type="journal article" date="2020" name="ISME J.">
        <title>Uncovering the hidden diversity of litter-decomposition mechanisms in mushroom-forming fungi.</title>
        <authorList>
            <person name="Floudas D."/>
            <person name="Bentzer J."/>
            <person name="Ahren D."/>
            <person name="Johansson T."/>
            <person name="Persson P."/>
            <person name="Tunlid A."/>
        </authorList>
    </citation>
    <scope>NUCLEOTIDE SEQUENCE [LARGE SCALE GENOMIC DNA]</scope>
    <source>
        <strain evidence="5 6">CBS 101986</strain>
    </source>
</reference>
<dbReference type="InterPro" id="IPR036259">
    <property type="entry name" value="MFS_trans_sf"/>
</dbReference>
<dbReference type="PANTHER" id="PTHR11360:SF284">
    <property type="entry name" value="EG:103B4.3 PROTEIN-RELATED"/>
    <property type="match status" value="1"/>
</dbReference>
<dbReference type="Gene3D" id="1.20.1250.20">
    <property type="entry name" value="MFS general substrate transporter like domains"/>
    <property type="match status" value="2"/>
</dbReference>
<feature type="transmembrane region" description="Helical" evidence="3">
    <location>
        <begin position="112"/>
        <end position="133"/>
    </location>
</feature>
<feature type="domain" description="Major facilitator superfamily (MFS) profile" evidence="4">
    <location>
        <begin position="251"/>
        <end position="439"/>
    </location>
</feature>
<feature type="transmembrane region" description="Helical" evidence="3">
    <location>
        <begin position="317"/>
        <end position="335"/>
    </location>
</feature>
<organism evidence="5 6">
    <name type="scientific">Psilocybe cf. subviscida</name>
    <dbReference type="NCBI Taxonomy" id="2480587"/>
    <lineage>
        <taxon>Eukaryota</taxon>
        <taxon>Fungi</taxon>
        <taxon>Dikarya</taxon>
        <taxon>Basidiomycota</taxon>
        <taxon>Agaricomycotina</taxon>
        <taxon>Agaricomycetes</taxon>
        <taxon>Agaricomycetidae</taxon>
        <taxon>Agaricales</taxon>
        <taxon>Agaricineae</taxon>
        <taxon>Strophariaceae</taxon>
        <taxon>Psilocybe</taxon>
    </lineage>
</organism>
<keyword evidence="6" id="KW-1185">Reference proteome</keyword>
<dbReference type="AlphaFoldDB" id="A0A8H5BV96"/>
<name>A0A8H5BV96_9AGAR</name>
<keyword evidence="3" id="KW-0812">Transmembrane</keyword>
<feature type="transmembrane region" description="Helical" evidence="3">
    <location>
        <begin position="341"/>
        <end position="366"/>
    </location>
</feature>
<evidence type="ECO:0000259" key="4">
    <source>
        <dbReference type="PROSITE" id="PS50850"/>
    </source>
</evidence>
<dbReference type="InterPro" id="IPR050327">
    <property type="entry name" value="Proton-linked_MCT"/>
</dbReference>
<evidence type="ECO:0000256" key="1">
    <source>
        <dbReference type="ARBA" id="ARBA00004141"/>
    </source>
</evidence>
<accession>A0A8H5BV96</accession>
<evidence type="ECO:0000313" key="6">
    <source>
        <dbReference type="Proteomes" id="UP000567179"/>
    </source>
</evidence>
<dbReference type="GO" id="GO:0016020">
    <property type="term" value="C:membrane"/>
    <property type="evidence" value="ECO:0007669"/>
    <property type="project" value="UniProtKB-SubCell"/>
</dbReference>
<feature type="transmembrane region" description="Helical" evidence="3">
    <location>
        <begin position="139"/>
        <end position="162"/>
    </location>
</feature>
<proteinExistence type="inferred from homology"/>
<dbReference type="GO" id="GO:0022857">
    <property type="term" value="F:transmembrane transporter activity"/>
    <property type="evidence" value="ECO:0007669"/>
    <property type="project" value="InterPro"/>
</dbReference>
<comment type="caution">
    <text evidence="5">The sequence shown here is derived from an EMBL/GenBank/DDBJ whole genome shotgun (WGS) entry which is preliminary data.</text>
</comment>
<dbReference type="InterPro" id="IPR011701">
    <property type="entry name" value="MFS"/>
</dbReference>
<dbReference type="PANTHER" id="PTHR11360">
    <property type="entry name" value="MONOCARBOXYLATE TRANSPORTER"/>
    <property type="match status" value="1"/>
</dbReference>
<evidence type="ECO:0000256" key="3">
    <source>
        <dbReference type="SAM" id="Phobius"/>
    </source>
</evidence>
<dbReference type="OrthoDB" id="6499973at2759"/>
<feature type="transmembrane region" description="Helical" evidence="3">
    <location>
        <begin position="286"/>
        <end position="305"/>
    </location>
</feature>
<feature type="transmembrane region" description="Helical" evidence="3">
    <location>
        <begin position="46"/>
        <end position="66"/>
    </location>
</feature>
<comment type="similarity">
    <text evidence="2">Belongs to the major facilitator superfamily. Monocarboxylate porter (TC 2.A.1.13) family.</text>
</comment>
<dbReference type="Proteomes" id="UP000567179">
    <property type="component" value="Unassembled WGS sequence"/>
</dbReference>